<dbReference type="InterPro" id="IPR009057">
    <property type="entry name" value="Homeodomain-like_sf"/>
</dbReference>
<dbReference type="Gene3D" id="1.10.10.60">
    <property type="entry name" value="Homeodomain-like"/>
    <property type="match status" value="1"/>
</dbReference>
<dbReference type="SUPFAM" id="SSF46689">
    <property type="entry name" value="Homeodomain-like"/>
    <property type="match status" value="1"/>
</dbReference>
<dbReference type="GO" id="GO:1990380">
    <property type="term" value="F:K48-linked deubiquitinase activity"/>
    <property type="evidence" value="ECO:0007669"/>
    <property type="project" value="InterPro"/>
</dbReference>
<dbReference type="GO" id="GO:0006508">
    <property type="term" value="P:proteolysis"/>
    <property type="evidence" value="ECO:0007669"/>
    <property type="project" value="UniProtKB-KW"/>
</dbReference>
<dbReference type="SMART" id="SM01174">
    <property type="entry name" value="DUF4205"/>
    <property type="match status" value="1"/>
</dbReference>
<protein>
    <submittedName>
        <fullName evidence="3">Protein fam188b</fullName>
    </submittedName>
</protein>
<dbReference type="OrthoDB" id="10263628at2759"/>
<dbReference type="InterPro" id="IPR001005">
    <property type="entry name" value="SANT/Myb"/>
</dbReference>
<evidence type="ECO:0000256" key="1">
    <source>
        <dbReference type="ARBA" id="ARBA00011074"/>
    </source>
</evidence>
<dbReference type="OMA" id="MDCLKSW"/>
<dbReference type="PANTHER" id="PTHR12473">
    <property type="entry name" value="UBIQUITIN CARBOXYL-TERMINAL HYDROLASE MINDY-4-RELATED"/>
    <property type="match status" value="1"/>
</dbReference>
<dbReference type="GO" id="GO:0004843">
    <property type="term" value="F:cysteine-type deubiquitinase activity"/>
    <property type="evidence" value="ECO:0007669"/>
    <property type="project" value="UniProtKB-EC"/>
</dbReference>
<proteinExistence type="inferred from homology"/>
<feature type="domain" description="Myb-like" evidence="2">
    <location>
        <begin position="99"/>
        <end position="156"/>
    </location>
</feature>
<organism evidence="3 4">
    <name type="scientific">Plasmopara halstedii</name>
    <name type="common">Downy mildew of sunflower</name>
    <dbReference type="NCBI Taxonomy" id="4781"/>
    <lineage>
        <taxon>Eukaryota</taxon>
        <taxon>Sar</taxon>
        <taxon>Stramenopiles</taxon>
        <taxon>Oomycota</taxon>
        <taxon>Peronosporomycetes</taxon>
        <taxon>Peronosporales</taxon>
        <taxon>Peronosporaceae</taxon>
        <taxon>Plasmopara</taxon>
    </lineage>
</organism>
<dbReference type="Pfam" id="PF00249">
    <property type="entry name" value="Myb_DNA-binding"/>
    <property type="match status" value="1"/>
</dbReference>
<evidence type="ECO:0000313" key="3">
    <source>
        <dbReference type="EMBL" id="CEG43970.1"/>
    </source>
</evidence>
<dbReference type="Proteomes" id="UP000054928">
    <property type="component" value="Unassembled WGS sequence"/>
</dbReference>
<reference evidence="4" key="1">
    <citation type="submission" date="2014-09" db="EMBL/GenBank/DDBJ databases">
        <authorList>
            <person name="Sharma Rahul"/>
            <person name="Thines Marco"/>
        </authorList>
    </citation>
    <scope>NUCLEOTIDE SEQUENCE [LARGE SCALE GENOMIC DNA]</scope>
</reference>
<evidence type="ECO:0000259" key="2">
    <source>
        <dbReference type="PROSITE" id="PS50090"/>
    </source>
</evidence>
<keyword evidence="4" id="KW-1185">Reference proteome</keyword>
<dbReference type="PROSITE" id="PS50090">
    <property type="entry name" value="MYB_LIKE"/>
    <property type="match status" value="1"/>
</dbReference>
<name>A0A0P1ARP5_PLAHL</name>
<dbReference type="PANTHER" id="PTHR12473:SF8">
    <property type="entry name" value="UBIQUITIN CARBOXYL-TERMINAL HYDROLASE MINDY-4-RELATED"/>
    <property type="match status" value="1"/>
</dbReference>
<dbReference type="CDD" id="cd00167">
    <property type="entry name" value="SANT"/>
    <property type="match status" value="1"/>
</dbReference>
<dbReference type="Pfam" id="PF13898">
    <property type="entry name" value="MINDY-3_4_CD"/>
    <property type="match status" value="1"/>
</dbReference>
<sequence>MNDAPRDVTRQAELVVMDCLKSWNCPRSLNAMTEKMSTLNASANATERSSNDIKARKEGSKIRVRLMEYLHSITKGTEDMSSLSIPQQLDPRALVATVKVTESEMKWTSEEVRALKKAMKTTRSEANKYARWKEIAVQVGNNKTKKHCYLKYKELKQERATVAAKNGSSRPKNAIINRKDFNDTTLSDFAPDRVRAEGNMIMSEVEMMKKVDISSNQYFMASTLFDKVSASLVVSQQSTEGRSTFEALEIEDCEDMGSHFSLTKTGQVHSIQASSDVKFTFESTMRGLTSSDVSTVQQLLFGSSKKSFSSHWYEQGFVFSTIQDLQYGLIQHQGGPCGVLAVVQGYVLRFLLLEGQNDWKNSGILQLERVLAQALAFILWQSAVASQASKCVVVIKNNARSKQCSFMASLKLHIASSEEQTRQIITAYISQFTDPKGSGLVQFILSVLFTKGVELIYSEMDQLARDTGGQLIGAHDYCTQELVNLLICGYARSNVFDGDQNLGDTNTSDSDALLLCGIPSQPVLGFLSLFEAYGNLVVGSFLKHPRVNIWVVCSESHYSVLFAADPGAVDDRTFDIRPSVDLLYYDGLAFQDKEIHLTVNTLALVDCITTVSHDDLIPPLDLVIRTKWPRATVEWNGTEPLL</sequence>
<evidence type="ECO:0000313" key="4">
    <source>
        <dbReference type="Proteomes" id="UP000054928"/>
    </source>
</evidence>
<dbReference type="RefSeq" id="XP_024580339.1">
    <property type="nucleotide sequence ID" value="XM_024730019.1"/>
</dbReference>
<dbReference type="AlphaFoldDB" id="A0A0P1ARP5"/>
<dbReference type="InterPro" id="IPR039785">
    <property type="entry name" value="MINY3/4"/>
</dbReference>
<accession>A0A0P1ARP5</accession>
<dbReference type="GeneID" id="36409300"/>
<dbReference type="GO" id="GO:0071108">
    <property type="term" value="P:protein K48-linked deubiquitination"/>
    <property type="evidence" value="ECO:0007669"/>
    <property type="project" value="InterPro"/>
</dbReference>
<comment type="similarity">
    <text evidence="1">Belongs to the MINDY deubiquitinase family. FAM188 subfamily.</text>
</comment>
<dbReference type="InterPro" id="IPR025257">
    <property type="entry name" value="MINDY-3/4_CD"/>
</dbReference>
<dbReference type="EMBL" id="CCYD01000810">
    <property type="protein sequence ID" value="CEG43970.1"/>
    <property type="molecule type" value="Genomic_DNA"/>
</dbReference>